<feature type="region of interest" description="Disordered" evidence="1">
    <location>
        <begin position="160"/>
        <end position="212"/>
    </location>
</feature>
<protein>
    <submittedName>
        <fullName evidence="2">Uncharacterized protein</fullName>
    </submittedName>
</protein>
<feature type="compositionally biased region" description="Polar residues" evidence="1">
    <location>
        <begin position="509"/>
        <end position="530"/>
    </location>
</feature>
<evidence type="ECO:0000256" key="1">
    <source>
        <dbReference type="SAM" id="MobiDB-lite"/>
    </source>
</evidence>
<comment type="caution">
    <text evidence="2">The sequence shown here is derived from an EMBL/GenBank/DDBJ whole genome shotgun (WGS) entry which is preliminary data.</text>
</comment>
<feature type="compositionally biased region" description="Polar residues" evidence="1">
    <location>
        <begin position="177"/>
        <end position="212"/>
    </location>
</feature>
<organism evidence="2 3">
    <name type="scientific">Tritrichomonas musculus</name>
    <dbReference type="NCBI Taxonomy" id="1915356"/>
    <lineage>
        <taxon>Eukaryota</taxon>
        <taxon>Metamonada</taxon>
        <taxon>Parabasalia</taxon>
        <taxon>Tritrichomonadida</taxon>
        <taxon>Tritrichomonadidae</taxon>
        <taxon>Tritrichomonas</taxon>
    </lineage>
</organism>
<accession>A0ABR2KM63</accession>
<proteinExistence type="predicted"/>
<feature type="compositionally biased region" description="Basic and acidic residues" evidence="1">
    <location>
        <begin position="531"/>
        <end position="559"/>
    </location>
</feature>
<evidence type="ECO:0000313" key="3">
    <source>
        <dbReference type="Proteomes" id="UP001470230"/>
    </source>
</evidence>
<reference evidence="2 3" key="1">
    <citation type="submission" date="2024-04" db="EMBL/GenBank/DDBJ databases">
        <title>Tritrichomonas musculus Genome.</title>
        <authorList>
            <person name="Alves-Ferreira E."/>
            <person name="Grigg M."/>
            <person name="Lorenzi H."/>
            <person name="Galac M."/>
        </authorList>
    </citation>
    <scope>NUCLEOTIDE SEQUENCE [LARGE SCALE GENOMIC DNA]</scope>
    <source>
        <strain evidence="2 3">EAF2021</strain>
    </source>
</reference>
<feature type="region of interest" description="Disordered" evidence="1">
    <location>
        <begin position="507"/>
        <end position="584"/>
    </location>
</feature>
<name>A0ABR2KM63_9EUKA</name>
<sequence length="899" mass="99640">MSDDTNEFDYIMKSPEGLLNVRIEASTIHEVLLELHTKIEDLNKKFIDFLKSREINQLQVQIDQINTRIESLEQQGVETAPTQAEENSSLSESFEQKLEQTKFLMNQSFRNLIKKSLDELKSNVDQSIADAKDSSDVSNTMKYATIQMFAELQQRIDDCSSNSQSSNVKVKRAPTSEKLSSRTSSAKTSGQSVLSNLSNNMDAISPPDSASQNARITKMNTKLSVLESTFNAVNGIIDDMKKKINEVERKANGNSSSISIIEEKIEDIQKLLNTFLSDSKDQGKINTKSEDNKYTQPETIIKTVPQQIDIEGIKFDVVQSVLNQVMPFLEEYLEKTDNSQNNQPIQKVENENKANSFTVSDQKGITESQSGIKSQNEKSSNSNTPSQSKPHRDFSSFMANRITSPRATKPSLTDPRVSACEMQLRALKDSVTALENAMRSQFGLFDSRITELLIRTTSIEKCLEEKGEKIERVEPVIIETRPSMDSTGCQTVDDDVGVMVDLDKLEKSGQISSENQKEGQNQSESSTNKENSPRRDDSRDSSANEQHLDGNDRSTEKSESIQNSEATEKVDNNSQKVPQAQNHSIVKPIIVQRPSTVPPHITSPPVTSSAPIKKEDLQLMFGTLPAQGNSSRAAISSRSNLSSRSHVNSQTYEDLDSLTRQLEQQVKELARQIQNTTDRLGEEDRQIHQLRKTVEKHVTRDDLEELKSELEERSSFNKKNNPNSESVTALQLKRFVTSFQNSIKTIDKQLESVSEKVPSFVSKSELTELVEAVTQLALQQGREKASSTAGGAMGIRCLLCGRPTSQVTGMITESEVARMIGEPPIIGASAGPSRAGADGEAYSGSAATNELVLMYGKEASSFRATSQMSAKRKKMPILPKITPKTPNLQTVNNNGNNGS</sequence>
<feature type="compositionally biased region" description="Polar residues" evidence="1">
    <location>
        <begin position="572"/>
        <end position="584"/>
    </location>
</feature>
<feature type="compositionally biased region" description="Low complexity" evidence="1">
    <location>
        <begin position="629"/>
        <end position="649"/>
    </location>
</feature>
<dbReference type="EMBL" id="JAPFFF010000004">
    <property type="protein sequence ID" value="KAK8891916.1"/>
    <property type="molecule type" value="Genomic_DNA"/>
</dbReference>
<feature type="region of interest" description="Disordered" evidence="1">
    <location>
        <begin position="865"/>
        <end position="899"/>
    </location>
</feature>
<feature type="region of interest" description="Disordered" evidence="1">
    <location>
        <begin position="627"/>
        <end position="649"/>
    </location>
</feature>
<feature type="region of interest" description="Disordered" evidence="1">
    <location>
        <begin position="337"/>
        <end position="393"/>
    </location>
</feature>
<keyword evidence="3" id="KW-1185">Reference proteome</keyword>
<dbReference type="Proteomes" id="UP001470230">
    <property type="component" value="Unassembled WGS sequence"/>
</dbReference>
<evidence type="ECO:0000313" key="2">
    <source>
        <dbReference type="EMBL" id="KAK8891916.1"/>
    </source>
</evidence>
<feature type="compositionally biased region" description="Polar residues" evidence="1">
    <location>
        <begin position="353"/>
        <end position="388"/>
    </location>
</feature>
<gene>
    <name evidence="2" type="ORF">M9Y10_029138</name>
</gene>